<gene>
    <name evidence="1" type="ORF">E2C01_070776</name>
</gene>
<comment type="caution">
    <text evidence="1">The sequence shown here is derived from an EMBL/GenBank/DDBJ whole genome shotgun (WGS) entry which is preliminary data.</text>
</comment>
<evidence type="ECO:0000313" key="2">
    <source>
        <dbReference type="Proteomes" id="UP000324222"/>
    </source>
</evidence>
<accession>A0A5B7I347</accession>
<keyword evidence="2" id="KW-1185">Reference proteome</keyword>
<reference evidence="1 2" key="1">
    <citation type="submission" date="2019-05" db="EMBL/GenBank/DDBJ databases">
        <title>Another draft genome of Portunus trituberculatus and its Hox gene families provides insights of decapod evolution.</title>
        <authorList>
            <person name="Jeong J.-H."/>
            <person name="Song I."/>
            <person name="Kim S."/>
            <person name="Choi T."/>
            <person name="Kim D."/>
            <person name="Ryu S."/>
            <person name="Kim W."/>
        </authorList>
    </citation>
    <scope>NUCLEOTIDE SEQUENCE [LARGE SCALE GENOMIC DNA]</scope>
    <source>
        <tissue evidence="1">Muscle</tissue>
    </source>
</reference>
<sequence length="62" mass="6658">MMAELCVGCAPTETCGIIGLSYNNNILLARLPLTANDIHVIVSLNHKVCDVADVFLMQNAVN</sequence>
<proteinExistence type="predicted"/>
<dbReference type="Proteomes" id="UP000324222">
    <property type="component" value="Unassembled WGS sequence"/>
</dbReference>
<name>A0A5B7I347_PORTR</name>
<evidence type="ECO:0000313" key="1">
    <source>
        <dbReference type="EMBL" id="MPC76366.1"/>
    </source>
</evidence>
<organism evidence="1 2">
    <name type="scientific">Portunus trituberculatus</name>
    <name type="common">Swimming crab</name>
    <name type="synonym">Neptunus trituberculatus</name>
    <dbReference type="NCBI Taxonomy" id="210409"/>
    <lineage>
        <taxon>Eukaryota</taxon>
        <taxon>Metazoa</taxon>
        <taxon>Ecdysozoa</taxon>
        <taxon>Arthropoda</taxon>
        <taxon>Crustacea</taxon>
        <taxon>Multicrustacea</taxon>
        <taxon>Malacostraca</taxon>
        <taxon>Eumalacostraca</taxon>
        <taxon>Eucarida</taxon>
        <taxon>Decapoda</taxon>
        <taxon>Pleocyemata</taxon>
        <taxon>Brachyura</taxon>
        <taxon>Eubrachyura</taxon>
        <taxon>Portunoidea</taxon>
        <taxon>Portunidae</taxon>
        <taxon>Portuninae</taxon>
        <taxon>Portunus</taxon>
    </lineage>
</organism>
<dbReference type="AlphaFoldDB" id="A0A5B7I347"/>
<protein>
    <submittedName>
        <fullName evidence="1">Uncharacterized protein</fullName>
    </submittedName>
</protein>
<dbReference type="EMBL" id="VSRR010043187">
    <property type="protein sequence ID" value="MPC76366.1"/>
    <property type="molecule type" value="Genomic_DNA"/>
</dbReference>